<comment type="subcellular location">
    <subcellularLocation>
        <location evidence="1">Cytoplasm</location>
    </subcellularLocation>
</comment>
<keyword evidence="7" id="KW-0812">Transmembrane</keyword>
<dbReference type="PANTHER" id="PTHR46630">
    <property type="entry name" value="TETRATRICOPEPTIDE REPEAT PROTEIN 29"/>
    <property type="match status" value="1"/>
</dbReference>
<evidence type="ECO:0000256" key="2">
    <source>
        <dbReference type="ARBA" id="ARBA00022490"/>
    </source>
</evidence>
<dbReference type="Pfam" id="PF13424">
    <property type="entry name" value="TPR_12"/>
    <property type="match status" value="1"/>
</dbReference>
<dbReference type="RefSeq" id="WP_155168568.1">
    <property type="nucleotide sequence ID" value="NZ_SMLW01000161.1"/>
</dbReference>
<keyword evidence="7" id="KW-1133">Transmembrane helix</keyword>
<feature type="repeat" description="TPR" evidence="6">
    <location>
        <begin position="21"/>
        <end position="54"/>
    </location>
</feature>
<dbReference type="InterPro" id="IPR013105">
    <property type="entry name" value="TPR_2"/>
</dbReference>
<evidence type="ECO:0000256" key="1">
    <source>
        <dbReference type="ARBA" id="ARBA00004496"/>
    </source>
</evidence>
<feature type="repeat" description="TPR" evidence="6">
    <location>
        <begin position="101"/>
        <end position="134"/>
    </location>
</feature>
<organism evidence="8 9">
    <name type="scientific">Fulvivirga kasyanovii</name>
    <dbReference type="NCBI Taxonomy" id="396812"/>
    <lineage>
        <taxon>Bacteria</taxon>
        <taxon>Pseudomonadati</taxon>
        <taxon>Bacteroidota</taxon>
        <taxon>Cytophagia</taxon>
        <taxon>Cytophagales</taxon>
        <taxon>Fulvivirgaceae</taxon>
        <taxon>Fulvivirga</taxon>
    </lineage>
</organism>
<dbReference type="InterPro" id="IPR011990">
    <property type="entry name" value="TPR-like_helical_dom_sf"/>
</dbReference>
<feature type="non-terminal residue" evidence="8">
    <location>
        <position position="1"/>
    </location>
</feature>
<evidence type="ECO:0000256" key="7">
    <source>
        <dbReference type="SAM" id="Phobius"/>
    </source>
</evidence>
<feature type="transmembrane region" description="Helical" evidence="7">
    <location>
        <begin position="298"/>
        <end position="316"/>
    </location>
</feature>
<evidence type="ECO:0000256" key="4">
    <source>
        <dbReference type="ARBA" id="ARBA00022803"/>
    </source>
</evidence>
<dbReference type="InterPro" id="IPR019734">
    <property type="entry name" value="TPR_rpt"/>
</dbReference>
<evidence type="ECO:0000256" key="6">
    <source>
        <dbReference type="PROSITE-ProRule" id="PRU00339"/>
    </source>
</evidence>
<dbReference type="EMBL" id="SMLW01000161">
    <property type="protein sequence ID" value="MTI23420.1"/>
    <property type="molecule type" value="Genomic_DNA"/>
</dbReference>
<dbReference type="Pfam" id="PF13181">
    <property type="entry name" value="TPR_8"/>
    <property type="match status" value="1"/>
</dbReference>
<dbReference type="Pfam" id="PF07719">
    <property type="entry name" value="TPR_2"/>
    <property type="match status" value="1"/>
</dbReference>
<comment type="caution">
    <text evidence="8">The sequence shown here is derived from an EMBL/GenBank/DDBJ whole genome shotgun (WGS) entry which is preliminary data.</text>
</comment>
<evidence type="ECO:0000256" key="5">
    <source>
        <dbReference type="ARBA" id="ARBA00038253"/>
    </source>
</evidence>
<reference evidence="8 9" key="1">
    <citation type="submission" date="2019-02" db="EMBL/GenBank/DDBJ databases">
        <authorList>
            <person name="Goldberg S.R."/>
            <person name="Haltli B.A."/>
            <person name="Correa H."/>
            <person name="Russell K.G."/>
        </authorList>
    </citation>
    <scope>NUCLEOTIDE SEQUENCE [LARGE SCALE GENOMIC DNA]</scope>
    <source>
        <strain evidence="8 9">JCM 16186</strain>
    </source>
</reference>
<keyword evidence="3" id="KW-0677">Repeat</keyword>
<evidence type="ECO:0000256" key="3">
    <source>
        <dbReference type="ARBA" id="ARBA00022737"/>
    </source>
</evidence>
<sequence length="364" mass="42535">TNSYSKALELYVITNDAYRPGLIYLNLGSIYYEATFYEKALTYFEKAEQIFFETGHKEKLPMVYLNMARIYIDEKQFHKAEFYLSQGIDFAKHMESNDQRSKLLNMYGKLHFEQQHFSEARSYYNRALEYSETELQTSYIYGNIAEAYIKEGNIGEAEKWLKQAMMLKNKIEDADIRPNINYGAELEALKGNYDKALTLYDKVVELSKYDLTSKELGIALSGISTLYSAAQNLSHDQLTRQAEYLNVYEQRSKQQEEQRNILQTLYRQASIKAAEVKQEGQQALKAKSEEFSASKIKYYELIGLCLLAIAYSVYFYKKRLKKLKKERTDYKNDYENSISVVTEFVHTTSQVRERNTGQNKKDPD</sequence>
<dbReference type="InterPro" id="IPR051476">
    <property type="entry name" value="Bac_ResReg_Asp_Phosphatase"/>
</dbReference>
<accession>A0ABW9RJI3</accession>
<evidence type="ECO:0000313" key="8">
    <source>
        <dbReference type="EMBL" id="MTI23420.1"/>
    </source>
</evidence>
<name>A0ABW9RJI3_9BACT</name>
<keyword evidence="2" id="KW-0963">Cytoplasm</keyword>
<dbReference type="Proteomes" id="UP000798808">
    <property type="component" value="Unassembled WGS sequence"/>
</dbReference>
<evidence type="ECO:0000313" key="9">
    <source>
        <dbReference type="Proteomes" id="UP000798808"/>
    </source>
</evidence>
<protein>
    <submittedName>
        <fullName evidence="8">Tetratricopeptide repeat protein</fullName>
    </submittedName>
</protein>
<dbReference type="PANTHER" id="PTHR46630:SF1">
    <property type="entry name" value="TETRATRICOPEPTIDE REPEAT PROTEIN 29"/>
    <property type="match status" value="1"/>
</dbReference>
<proteinExistence type="inferred from homology"/>
<comment type="similarity">
    <text evidence="5">Belongs to the Rap family.</text>
</comment>
<dbReference type="PROSITE" id="PS50005">
    <property type="entry name" value="TPR"/>
    <property type="match status" value="2"/>
</dbReference>
<dbReference type="SUPFAM" id="SSF48452">
    <property type="entry name" value="TPR-like"/>
    <property type="match status" value="1"/>
</dbReference>
<keyword evidence="4 6" id="KW-0802">TPR repeat</keyword>
<dbReference type="Gene3D" id="1.25.40.10">
    <property type="entry name" value="Tetratricopeptide repeat domain"/>
    <property type="match status" value="2"/>
</dbReference>
<keyword evidence="9" id="KW-1185">Reference proteome</keyword>
<gene>
    <name evidence="8" type="ORF">E1163_00500</name>
</gene>
<dbReference type="SMART" id="SM00028">
    <property type="entry name" value="TPR"/>
    <property type="match status" value="5"/>
</dbReference>
<keyword evidence="7" id="KW-0472">Membrane</keyword>